<comment type="similarity">
    <text evidence="1">Belongs to the NAD(P)-dependent epimerase/dehydratase family.</text>
</comment>
<evidence type="ECO:0000313" key="4">
    <source>
        <dbReference type="Proteomes" id="UP000184404"/>
    </source>
</evidence>
<gene>
    <name evidence="3" type="ORF">SAMN02745190_01577</name>
</gene>
<organism evidence="3 4">
    <name type="scientific">Schwartzia succinivorans DSM 10502</name>
    <dbReference type="NCBI Taxonomy" id="1123243"/>
    <lineage>
        <taxon>Bacteria</taxon>
        <taxon>Bacillati</taxon>
        <taxon>Bacillota</taxon>
        <taxon>Negativicutes</taxon>
        <taxon>Selenomonadales</taxon>
        <taxon>Selenomonadaceae</taxon>
        <taxon>Schwartzia</taxon>
    </lineage>
</organism>
<proteinExistence type="inferred from homology"/>
<dbReference type="RefSeq" id="WP_072935665.1">
    <property type="nucleotide sequence ID" value="NZ_FQUG01000005.1"/>
</dbReference>
<feature type="domain" description="NAD-dependent epimerase/dehydratase" evidence="2">
    <location>
        <begin position="5"/>
        <end position="233"/>
    </location>
</feature>
<dbReference type="Pfam" id="PF01370">
    <property type="entry name" value="Epimerase"/>
    <property type="match status" value="1"/>
</dbReference>
<dbReference type="InterPro" id="IPR036291">
    <property type="entry name" value="NAD(P)-bd_dom_sf"/>
</dbReference>
<dbReference type="InterPro" id="IPR001509">
    <property type="entry name" value="Epimerase_deHydtase"/>
</dbReference>
<dbReference type="AlphaFoldDB" id="A0A1M4XRB7"/>
<accession>A0A1M4XRB7</accession>
<dbReference type="PANTHER" id="PTHR43000">
    <property type="entry name" value="DTDP-D-GLUCOSE 4,6-DEHYDRATASE-RELATED"/>
    <property type="match status" value="1"/>
</dbReference>
<dbReference type="Gene3D" id="3.40.50.720">
    <property type="entry name" value="NAD(P)-binding Rossmann-like Domain"/>
    <property type="match status" value="1"/>
</dbReference>
<keyword evidence="4" id="KW-1185">Reference proteome</keyword>
<sequence>MTKRVLVTGTCGFIGRYTARRFHDADYYVIGIGHGNCTQDDMLQWGIDEWHVSDVTMDALKVYAGDCEAIVHCAGSGSVGFSLQEPMKDFERTVLTTHYVLEYIRLYSPQTKLIYPSSAAVYGNQSVLPLREDMVPNPISPYGVHKKIVEELCKMYASQYRVNVAILRLFSVYGEGLRKQLLWDACQKLSEGKNVFWGTGEETRDWVHAEDVAQMMLCAMKHASEECPIVNVAGGEAVRIDDVLSCLFEAYGRKDAPYFGGQVNVGNPNHYAADIKSAQEWGWKPRIEIADGIQRYVRWYLNEGQGCISAGIK</sequence>
<dbReference type="EMBL" id="FQUG01000005">
    <property type="protein sequence ID" value="SHE95998.1"/>
    <property type="molecule type" value="Genomic_DNA"/>
</dbReference>
<reference evidence="3 4" key="1">
    <citation type="submission" date="2016-11" db="EMBL/GenBank/DDBJ databases">
        <authorList>
            <person name="Jaros S."/>
            <person name="Januszkiewicz K."/>
            <person name="Wedrychowicz H."/>
        </authorList>
    </citation>
    <scope>NUCLEOTIDE SEQUENCE [LARGE SCALE GENOMIC DNA]</scope>
    <source>
        <strain evidence="3 4">DSM 10502</strain>
    </source>
</reference>
<dbReference type="SUPFAM" id="SSF51735">
    <property type="entry name" value="NAD(P)-binding Rossmann-fold domains"/>
    <property type="match status" value="1"/>
</dbReference>
<dbReference type="Proteomes" id="UP000184404">
    <property type="component" value="Unassembled WGS sequence"/>
</dbReference>
<dbReference type="STRING" id="1123243.SAMN02745190_01577"/>
<protein>
    <submittedName>
        <fullName evidence="3">UDP-glucose 4-epimerase</fullName>
    </submittedName>
</protein>
<dbReference type="OrthoDB" id="9789543at2"/>
<evidence type="ECO:0000256" key="1">
    <source>
        <dbReference type="ARBA" id="ARBA00007637"/>
    </source>
</evidence>
<name>A0A1M4XRB7_9FIRM</name>
<evidence type="ECO:0000313" key="3">
    <source>
        <dbReference type="EMBL" id="SHE95998.1"/>
    </source>
</evidence>
<evidence type="ECO:0000259" key="2">
    <source>
        <dbReference type="Pfam" id="PF01370"/>
    </source>
</evidence>